<dbReference type="Pfam" id="PF00288">
    <property type="entry name" value="GHMP_kinases_N"/>
    <property type="match status" value="1"/>
</dbReference>
<dbReference type="Pfam" id="PF08544">
    <property type="entry name" value="GHMP_kinases_C"/>
    <property type="match status" value="1"/>
</dbReference>
<feature type="domain" description="GHMP kinase C-terminal" evidence="13">
    <location>
        <begin position="323"/>
        <end position="398"/>
    </location>
</feature>
<keyword evidence="9" id="KW-0119">Carbohydrate metabolism</keyword>
<keyword evidence="4" id="KW-0547">Nucleotide-binding</keyword>
<evidence type="ECO:0000259" key="12">
    <source>
        <dbReference type="Pfam" id="PF00288"/>
    </source>
</evidence>
<accession>A0A6P1CWB0</accession>
<keyword evidence="2 15" id="KW-0808">Transferase</keyword>
<proteinExistence type="inferred from homology"/>
<dbReference type="InterPro" id="IPR006203">
    <property type="entry name" value="GHMP_knse_ATP-bd_CS"/>
</dbReference>
<dbReference type="PANTHER" id="PTHR10457">
    <property type="entry name" value="MEVALONATE KINASE/GALACTOKINASE"/>
    <property type="match status" value="1"/>
</dbReference>
<evidence type="ECO:0000256" key="3">
    <source>
        <dbReference type="ARBA" id="ARBA00022723"/>
    </source>
</evidence>
<keyword evidence="3" id="KW-0479">Metal-binding</keyword>
<dbReference type="NCBIfam" id="TIGR00131">
    <property type="entry name" value="gal_kin"/>
    <property type="match status" value="1"/>
</dbReference>
<dbReference type="Gene3D" id="3.30.230.10">
    <property type="match status" value="1"/>
</dbReference>
<evidence type="ECO:0000256" key="1">
    <source>
        <dbReference type="ARBA" id="ARBA00006566"/>
    </source>
</evidence>
<evidence type="ECO:0000256" key="2">
    <source>
        <dbReference type="ARBA" id="ARBA00022679"/>
    </source>
</evidence>
<sequence>MWPGPRQAGGSSLRTERDRGSPGSHRVAVKPQLGRRVSYGGPVPDDSNDGFATWAAPGRVNVIGEHTDYNDGYVLPIALPMTVECAARRRGDDQVVLSSRQRPGEPIALGLGGLERERAVLPRWARYPVGVLAEFVRRGHALGGVELRIDGGVPIGAGLSSSAALCCSVAVALRDLFGLGLSARELIDLARTAENRYVGVPTGILDQSAAILCTPGHALFLDVRRFDRAEPGAYEQIPFDLRKSGLELLVVDTGHPHSLADSGYAERRSQCAAAAAELGVRTLRAIDSLDGLARLDDPVLLRRARHVVGENARVLDVVELLRAGADPREIGPVLTASHTSLRADFEVSTPALDVVVAAALAAGAYGARMVGGGFGGSVIALVDKRAVGLVSDAVRDELAGNGLPAPTVFTAVPAAGARRVR</sequence>
<dbReference type="GO" id="GO:0005524">
    <property type="term" value="F:ATP binding"/>
    <property type="evidence" value="ECO:0007669"/>
    <property type="project" value="UniProtKB-UniRule"/>
</dbReference>
<dbReference type="GO" id="GO:0004335">
    <property type="term" value="F:galactokinase activity"/>
    <property type="evidence" value="ECO:0007669"/>
    <property type="project" value="UniProtKB-UniRule"/>
</dbReference>
<dbReference type="FunFam" id="3.30.70.890:FF:000001">
    <property type="entry name" value="Galactokinase"/>
    <property type="match status" value="1"/>
</dbReference>
<feature type="region of interest" description="Disordered" evidence="11">
    <location>
        <begin position="1"/>
        <end position="46"/>
    </location>
</feature>
<dbReference type="AlphaFoldDB" id="A0A6P1CWB0"/>
<dbReference type="InterPro" id="IPR006204">
    <property type="entry name" value="GHMP_kinase_N_dom"/>
</dbReference>
<dbReference type="Pfam" id="PF10509">
    <property type="entry name" value="GalKase_gal_bdg"/>
    <property type="match status" value="1"/>
</dbReference>
<feature type="domain" description="Galactokinase N-terminal" evidence="14">
    <location>
        <begin position="52"/>
        <end position="89"/>
    </location>
</feature>
<dbReference type="InterPro" id="IPR000705">
    <property type="entry name" value="Galactokinase"/>
</dbReference>
<dbReference type="SUPFAM" id="SSF54211">
    <property type="entry name" value="Ribosomal protein S5 domain 2-like"/>
    <property type="match status" value="1"/>
</dbReference>
<dbReference type="InterPro" id="IPR019741">
    <property type="entry name" value="Galactokinase_CS"/>
</dbReference>
<dbReference type="SUPFAM" id="SSF55060">
    <property type="entry name" value="GHMP Kinase, C-terminal domain"/>
    <property type="match status" value="1"/>
</dbReference>
<dbReference type="PANTHER" id="PTHR10457:SF7">
    <property type="entry name" value="GALACTOKINASE-RELATED"/>
    <property type="match status" value="1"/>
</dbReference>
<keyword evidence="8" id="KW-0299">Galactose metabolism</keyword>
<dbReference type="PRINTS" id="PR00473">
    <property type="entry name" value="GALCTOKINASE"/>
</dbReference>
<keyword evidence="5 15" id="KW-0418">Kinase</keyword>
<dbReference type="GO" id="GO:0006012">
    <property type="term" value="P:galactose metabolic process"/>
    <property type="evidence" value="ECO:0007669"/>
    <property type="project" value="UniProtKB-UniRule"/>
</dbReference>
<dbReference type="PROSITE" id="PS00627">
    <property type="entry name" value="GHMP_KINASES_ATP"/>
    <property type="match status" value="1"/>
</dbReference>
<evidence type="ECO:0000313" key="16">
    <source>
        <dbReference type="Proteomes" id="UP000471166"/>
    </source>
</evidence>
<keyword evidence="7" id="KW-0460">Magnesium</keyword>
<dbReference type="InterPro" id="IPR013750">
    <property type="entry name" value="GHMP_kinase_C_dom"/>
</dbReference>
<dbReference type="PRINTS" id="PR00959">
    <property type="entry name" value="MEVGALKINASE"/>
</dbReference>
<dbReference type="Gene3D" id="3.30.70.890">
    <property type="entry name" value="GHMP kinase, C-terminal domain"/>
    <property type="match status" value="1"/>
</dbReference>
<comment type="caution">
    <text evidence="15">The sequence shown here is derived from an EMBL/GenBank/DDBJ whole genome shotgun (WGS) entry which is preliminary data.</text>
</comment>
<feature type="domain" description="GHMP kinase N-terminal" evidence="12">
    <location>
        <begin position="129"/>
        <end position="212"/>
    </location>
</feature>
<evidence type="ECO:0000256" key="7">
    <source>
        <dbReference type="ARBA" id="ARBA00022842"/>
    </source>
</evidence>
<reference evidence="15 16" key="1">
    <citation type="submission" date="2020-01" db="EMBL/GenBank/DDBJ databases">
        <title>Genetics and antimicrobial susceptibilities of Nocardia species isolated from the soil; a comparison with species isolated from humans.</title>
        <authorList>
            <person name="Carrasco G."/>
            <person name="Monzon S."/>
            <person name="Sansegundo M."/>
            <person name="Garcia E."/>
            <person name="Garrido N."/>
            <person name="Medina M.J."/>
            <person name="Villalon P."/>
            <person name="Ramirez-Arocha A.C."/>
            <person name="Jimenez P."/>
            <person name="Cuesta I."/>
            <person name="Valdezate S."/>
        </authorList>
    </citation>
    <scope>NUCLEOTIDE SEQUENCE [LARGE SCALE GENOMIC DNA]</scope>
    <source>
        <strain evidence="15 16">CNM20110626</strain>
    </source>
</reference>
<protein>
    <recommendedName>
        <fullName evidence="10">Galactokinase</fullName>
        <ecNumber evidence="10">2.7.1.6</ecNumber>
    </recommendedName>
</protein>
<dbReference type="GO" id="GO:0005829">
    <property type="term" value="C:cytosol"/>
    <property type="evidence" value="ECO:0007669"/>
    <property type="project" value="TreeGrafter"/>
</dbReference>
<evidence type="ECO:0000259" key="13">
    <source>
        <dbReference type="Pfam" id="PF08544"/>
    </source>
</evidence>
<evidence type="ECO:0000256" key="10">
    <source>
        <dbReference type="NCBIfam" id="TIGR00131"/>
    </source>
</evidence>
<dbReference type="InterPro" id="IPR006206">
    <property type="entry name" value="Mevalonate/galactokinase"/>
</dbReference>
<dbReference type="GO" id="GO:0046872">
    <property type="term" value="F:metal ion binding"/>
    <property type="evidence" value="ECO:0007669"/>
    <property type="project" value="UniProtKB-KW"/>
</dbReference>
<evidence type="ECO:0000256" key="5">
    <source>
        <dbReference type="ARBA" id="ARBA00022777"/>
    </source>
</evidence>
<dbReference type="EMBL" id="JAAGVB010000105">
    <property type="protein sequence ID" value="NEW36790.1"/>
    <property type="molecule type" value="Genomic_DNA"/>
</dbReference>
<dbReference type="Proteomes" id="UP000471166">
    <property type="component" value="Unassembled WGS sequence"/>
</dbReference>
<evidence type="ECO:0000256" key="11">
    <source>
        <dbReference type="SAM" id="MobiDB-lite"/>
    </source>
</evidence>
<dbReference type="InterPro" id="IPR036554">
    <property type="entry name" value="GHMP_kinase_C_sf"/>
</dbReference>
<comment type="similarity">
    <text evidence="1">Belongs to the GHMP kinase family. GalK subfamily.</text>
</comment>
<evidence type="ECO:0000313" key="15">
    <source>
        <dbReference type="EMBL" id="NEW36790.1"/>
    </source>
</evidence>
<evidence type="ECO:0000256" key="8">
    <source>
        <dbReference type="ARBA" id="ARBA00023144"/>
    </source>
</evidence>
<keyword evidence="6" id="KW-0067">ATP-binding</keyword>
<dbReference type="PROSITE" id="PS00106">
    <property type="entry name" value="GALACTOKINASE"/>
    <property type="match status" value="1"/>
</dbReference>
<dbReference type="InterPro" id="IPR019539">
    <property type="entry name" value="GalKase_N"/>
</dbReference>
<evidence type="ECO:0000259" key="14">
    <source>
        <dbReference type="Pfam" id="PF10509"/>
    </source>
</evidence>
<dbReference type="InterPro" id="IPR014721">
    <property type="entry name" value="Ribsml_uS5_D2-typ_fold_subgr"/>
</dbReference>
<evidence type="ECO:0000256" key="9">
    <source>
        <dbReference type="ARBA" id="ARBA00023277"/>
    </source>
</evidence>
<organism evidence="15 16">
    <name type="scientific">Nocardia cyriacigeorgica</name>
    <dbReference type="NCBI Taxonomy" id="135487"/>
    <lineage>
        <taxon>Bacteria</taxon>
        <taxon>Bacillati</taxon>
        <taxon>Actinomycetota</taxon>
        <taxon>Actinomycetes</taxon>
        <taxon>Mycobacteriales</taxon>
        <taxon>Nocardiaceae</taxon>
        <taxon>Nocardia</taxon>
    </lineage>
</organism>
<dbReference type="InterPro" id="IPR020568">
    <property type="entry name" value="Ribosomal_Su5_D2-typ_SF"/>
</dbReference>
<name>A0A6P1CWB0_9NOCA</name>
<evidence type="ECO:0000256" key="6">
    <source>
        <dbReference type="ARBA" id="ARBA00022840"/>
    </source>
</evidence>
<evidence type="ECO:0000256" key="4">
    <source>
        <dbReference type="ARBA" id="ARBA00022741"/>
    </source>
</evidence>
<dbReference type="EC" id="2.7.1.6" evidence="10"/>
<gene>
    <name evidence="15" type="primary">galK</name>
    <name evidence="15" type="ORF">GV791_30160</name>
</gene>
<dbReference type="PIRSF" id="PIRSF000530">
    <property type="entry name" value="Galactokinase"/>
    <property type="match status" value="1"/>
</dbReference>